<dbReference type="AlphaFoldDB" id="A0AAV1DDP9"/>
<dbReference type="Proteomes" id="UP001161247">
    <property type="component" value="Chromosome 5"/>
</dbReference>
<protein>
    <submittedName>
        <fullName evidence="1">OLC1v1004019C1</fullName>
    </submittedName>
</protein>
<evidence type="ECO:0000313" key="2">
    <source>
        <dbReference type="Proteomes" id="UP001161247"/>
    </source>
</evidence>
<sequence length="114" mass="12163">MAPILNTQSTTGLPLCLSGITHPVALSKEMADHDRRRKGLKKSRLRLEKLLHAVASADQDDSYFFGATVQRIQQDLQGLSEEVSGDVAGDLAAVALLLQQLSCISLSSCTAKAA</sequence>
<reference evidence="1" key="1">
    <citation type="submission" date="2023-03" db="EMBL/GenBank/DDBJ databases">
        <authorList>
            <person name="Julca I."/>
        </authorList>
    </citation>
    <scope>NUCLEOTIDE SEQUENCE</scope>
</reference>
<evidence type="ECO:0000313" key="1">
    <source>
        <dbReference type="EMBL" id="CAI9105159.1"/>
    </source>
</evidence>
<dbReference type="EMBL" id="OX459122">
    <property type="protein sequence ID" value="CAI9105159.1"/>
    <property type="molecule type" value="Genomic_DNA"/>
</dbReference>
<organism evidence="1 2">
    <name type="scientific">Oldenlandia corymbosa var. corymbosa</name>
    <dbReference type="NCBI Taxonomy" id="529605"/>
    <lineage>
        <taxon>Eukaryota</taxon>
        <taxon>Viridiplantae</taxon>
        <taxon>Streptophyta</taxon>
        <taxon>Embryophyta</taxon>
        <taxon>Tracheophyta</taxon>
        <taxon>Spermatophyta</taxon>
        <taxon>Magnoliopsida</taxon>
        <taxon>eudicotyledons</taxon>
        <taxon>Gunneridae</taxon>
        <taxon>Pentapetalae</taxon>
        <taxon>asterids</taxon>
        <taxon>lamiids</taxon>
        <taxon>Gentianales</taxon>
        <taxon>Rubiaceae</taxon>
        <taxon>Rubioideae</taxon>
        <taxon>Spermacoceae</taxon>
        <taxon>Hedyotis-Oldenlandia complex</taxon>
        <taxon>Oldenlandia</taxon>
    </lineage>
</organism>
<name>A0AAV1DDP9_OLDCO</name>
<gene>
    <name evidence="1" type="ORF">OLC1_LOCUS13916</name>
</gene>
<proteinExistence type="predicted"/>
<accession>A0AAV1DDP9</accession>
<keyword evidence="2" id="KW-1185">Reference proteome</keyword>